<keyword evidence="6" id="KW-0804">Transcription</keyword>
<accession>A0A9P1L295</accession>
<evidence type="ECO:0000256" key="8">
    <source>
        <dbReference type="PROSITE-ProRule" id="PRU00169"/>
    </source>
</evidence>
<reference evidence="13" key="1">
    <citation type="submission" date="2015-01" db="EMBL/GenBank/DDBJ databases">
        <authorList>
            <person name="Aslett A.Martin."/>
            <person name="De Silva Nishadi"/>
        </authorList>
    </citation>
    <scope>NUCLEOTIDE SEQUENCE [LARGE SCALE GENOMIC DNA]</scope>
    <source>
        <strain evidence="13">UMC4404</strain>
    </source>
</reference>
<organism evidence="12 13">
    <name type="scientific">Paraclostridium sordellii</name>
    <name type="common">Clostridium sordellii</name>
    <dbReference type="NCBI Taxonomy" id="1505"/>
    <lineage>
        <taxon>Bacteria</taxon>
        <taxon>Bacillati</taxon>
        <taxon>Bacillota</taxon>
        <taxon>Clostridia</taxon>
        <taxon>Peptostreptococcales</taxon>
        <taxon>Peptostreptococcaceae</taxon>
        <taxon>Paraclostridium</taxon>
    </lineage>
</organism>
<dbReference type="Gene3D" id="1.10.10.10">
    <property type="entry name" value="Winged helix-like DNA-binding domain superfamily/Winged helix DNA-binding domain"/>
    <property type="match status" value="1"/>
</dbReference>
<dbReference type="RefSeq" id="WP_054629363.1">
    <property type="nucleotide sequence ID" value="NZ_CDLJ01000002.1"/>
</dbReference>
<sequence>MKTAKILIVEDNIDIQNILNEILTQNNYKLTIAYSGTEALMHLEKTEFDMIILDLMLPGVNGESILDKIRKNSSVPVLIISAKDEVSLKSKLLKLGADDYITKPFDNDEVVARVITNLRRHNSYNDETKKLIYKDITLDKKSKKVNVGSKNLSLTNKEYQILELMLSNQNKVFSKANLFETIWNEEYVYDDNTINVHISKIRNKLKHINKNEEYIETIWGMGYRLL</sequence>
<comment type="function">
    <text evidence="7">May play the central regulatory role in sporulation. It may be an element of the effector pathway responsible for the activation of sporulation genes in response to nutritional stress. Spo0A may act in concert with spo0H (a sigma factor) to control the expression of some genes that are critical to the sporulation process.</text>
</comment>
<dbReference type="SUPFAM" id="SSF52172">
    <property type="entry name" value="CheY-like"/>
    <property type="match status" value="1"/>
</dbReference>
<dbReference type="Gene3D" id="3.40.50.2300">
    <property type="match status" value="1"/>
</dbReference>
<feature type="modified residue" description="4-aspartylphosphate" evidence="8">
    <location>
        <position position="54"/>
    </location>
</feature>
<evidence type="ECO:0000256" key="5">
    <source>
        <dbReference type="ARBA" id="ARBA00023125"/>
    </source>
</evidence>
<keyword evidence="5 9" id="KW-0238">DNA-binding</keyword>
<gene>
    <name evidence="12" type="primary">regX3_2</name>
    <name evidence="12" type="ORF">UMC4404_12891</name>
</gene>
<evidence type="ECO:0000259" key="11">
    <source>
        <dbReference type="PROSITE" id="PS51755"/>
    </source>
</evidence>
<evidence type="ECO:0000256" key="3">
    <source>
        <dbReference type="ARBA" id="ARBA00023012"/>
    </source>
</evidence>
<dbReference type="InterPro" id="IPR011006">
    <property type="entry name" value="CheY-like_superfamily"/>
</dbReference>
<evidence type="ECO:0000256" key="6">
    <source>
        <dbReference type="ARBA" id="ARBA00023163"/>
    </source>
</evidence>
<proteinExistence type="predicted"/>
<dbReference type="Pfam" id="PF00072">
    <property type="entry name" value="Response_reg"/>
    <property type="match status" value="1"/>
</dbReference>
<dbReference type="GO" id="GO:0006355">
    <property type="term" value="P:regulation of DNA-templated transcription"/>
    <property type="evidence" value="ECO:0007669"/>
    <property type="project" value="InterPro"/>
</dbReference>
<dbReference type="CDD" id="cd00383">
    <property type="entry name" value="trans_reg_C"/>
    <property type="match status" value="1"/>
</dbReference>
<evidence type="ECO:0000313" key="12">
    <source>
        <dbReference type="EMBL" id="CEO33309.1"/>
    </source>
</evidence>
<evidence type="ECO:0000256" key="1">
    <source>
        <dbReference type="ARBA" id="ARBA00018672"/>
    </source>
</evidence>
<evidence type="ECO:0000259" key="10">
    <source>
        <dbReference type="PROSITE" id="PS50110"/>
    </source>
</evidence>
<dbReference type="Proteomes" id="UP000049685">
    <property type="component" value="Unassembled WGS sequence"/>
</dbReference>
<dbReference type="SMART" id="SM00448">
    <property type="entry name" value="REC"/>
    <property type="match status" value="1"/>
</dbReference>
<dbReference type="Pfam" id="PF00486">
    <property type="entry name" value="Trans_reg_C"/>
    <property type="match status" value="1"/>
</dbReference>
<evidence type="ECO:0000256" key="9">
    <source>
        <dbReference type="PROSITE-ProRule" id="PRU01091"/>
    </source>
</evidence>
<keyword evidence="4" id="KW-0805">Transcription regulation</keyword>
<evidence type="ECO:0000313" key="13">
    <source>
        <dbReference type="Proteomes" id="UP000049685"/>
    </source>
</evidence>
<dbReference type="InterPro" id="IPR001789">
    <property type="entry name" value="Sig_transdc_resp-reg_receiver"/>
</dbReference>
<dbReference type="AlphaFoldDB" id="A0A9P1L295"/>
<dbReference type="Gene3D" id="6.10.250.690">
    <property type="match status" value="1"/>
</dbReference>
<dbReference type="GO" id="GO:0005829">
    <property type="term" value="C:cytosol"/>
    <property type="evidence" value="ECO:0007669"/>
    <property type="project" value="TreeGrafter"/>
</dbReference>
<dbReference type="InterPro" id="IPR039420">
    <property type="entry name" value="WalR-like"/>
</dbReference>
<dbReference type="EMBL" id="CDNY01000003">
    <property type="protein sequence ID" value="CEO33309.1"/>
    <property type="molecule type" value="Genomic_DNA"/>
</dbReference>
<dbReference type="PROSITE" id="PS50110">
    <property type="entry name" value="RESPONSE_REGULATORY"/>
    <property type="match status" value="1"/>
</dbReference>
<dbReference type="InterPro" id="IPR001867">
    <property type="entry name" value="OmpR/PhoB-type_DNA-bd"/>
</dbReference>
<evidence type="ECO:0000256" key="4">
    <source>
        <dbReference type="ARBA" id="ARBA00023015"/>
    </source>
</evidence>
<feature type="DNA-binding region" description="OmpR/PhoB-type" evidence="9">
    <location>
        <begin position="128"/>
        <end position="226"/>
    </location>
</feature>
<feature type="domain" description="OmpR/PhoB-type" evidence="11">
    <location>
        <begin position="128"/>
        <end position="226"/>
    </location>
</feature>
<dbReference type="PANTHER" id="PTHR48111">
    <property type="entry name" value="REGULATOR OF RPOS"/>
    <property type="match status" value="1"/>
</dbReference>
<evidence type="ECO:0000256" key="2">
    <source>
        <dbReference type="ARBA" id="ARBA00022553"/>
    </source>
</evidence>
<dbReference type="GO" id="GO:0032993">
    <property type="term" value="C:protein-DNA complex"/>
    <property type="evidence" value="ECO:0007669"/>
    <property type="project" value="TreeGrafter"/>
</dbReference>
<name>A0A9P1L295_PARSO</name>
<dbReference type="SMART" id="SM00862">
    <property type="entry name" value="Trans_reg_C"/>
    <property type="match status" value="1"/>
</dbReference>
<protein>
    <recommendedName>
        <fullName evidence="1">Stage 0 sporulation protein A homolog</fullName>
    </recommendedName>
</protein>
<dbReference type="GO" id="GO:0000156">
    <property type="term" value="F:phosphorelay response regulator activity"/>
    <property type="evidence" value="ECO:0007669"/>
    <property type="project" value="TreeGrafter"/>
</dbReference>
<feature type="domain" description="Response regulatory" evidence="10">
    <location>
        <begin position="5"/>
        <end position="118"/>
    </location>
</feature>
<evidence type="ECO:0000256" key="7">
    <source>
        <dbReference type="ARBA" id="ARBA00024867"/>
    </source>
</evidence>
<dbReference type="GO" id="GO:0000976">
    <property type="term" value="F:transcription cis-regulatory region binding"/>
    <property type="evidence" value="ECO:0007669"/>
    <property type="project" value="TreeGrafter"/>
</dbReference>
<dbReference type="InterPro" id="IPR036388">
    <property type="entry name" value="WH-like_DNA-bd_sf"/>
</dbReference>
<comment type="caution">
    <text evidence="12">The sequence shown here is derived from an EMBL/GenBank/DDBJ whole genome shotgun (WGS) entry which is preliminary data.</text>
</comment>
<keyword evidence="2 8" id="KW-0597">Phosphoprotein</keyword>
<dbReference type="PANTHER" id="PTHR48111:SF2">
    <property type="entry name" value="RESPONSE REGULATOR SAER"/>
    <property type="match status" value="1"/>
</dbReference>
<dbReference type="FunFam" id="1.10.10.10:FF:000018">
    <property type="entry name" value="DNA-binding response regulator ResD"/>
    <property type="match status" value="1"/>
</dbReference>
<dbReference type="PROSITE" id="PS51755">
    <property type="entry name" value="OMPR_PHOB"/>
    <property type="match status" value="1"/>
</dbReference>
<keyword evidence="3" id="KW-0902">Two-component regulatory system</keyword>